<proteinExistence type="predicted"/>
<sequence length="77" mass="8765">MDSFVCPKARVAAYTPFILEGSIAGRRSHSFKSDARGSLLKGERLFEEVELRMMTGWKPIPHLMRLLRQESAFDTGH</sequence>
<accession>A0ABP8N167</accession>
<reference evidence="2" key="1">
    <citation type="journal article" date="2019" name="Int. J. Syst. Evol. Microbiol.">
        <title>The Global Catalogue of Microorganisms (GCM) 10K type strain sequencing project: providing services to taxonomists for standard genome sequencing and annotation.</title>
        <authorList>
            <consortium name="The Broad Institute Genomics Platform"/>
            <consortium name="The Broad Institute Genome Sequencing Center for Infectious Disease"/>
            <person name="Wu L."/>
            <person name="Ma J."/>
        </authorList>
    </citation>
    <scope>NUCLEOTIDE SEQUENCE [LARGE SCALE GENOMIC DNA]</scope>
    <source>
        <strain evidence="2">JCM 17759</strain>
    </source>
</reference>
<dbReference type="EMBL" id="BAABGA010000041">
    <property type="protein sequence ID" value="GAA4457647.1"/>
    <property type="molecule type" value="Genomic_DNA"/>
</dbReference>
<evidence type="ECO:0000313" key="1">
    <source>
        <dbReference type="EMBL" id="GAA4457647.1"/>
    </source>
</evidence>
<keyword evidence="2" id="KW-1185">Reference proteome</keyword>
<evidence type="ECO:0000313" key="2">
    <source>
        <dbReference type="Proteomes" id="UP001500840"/>
    </source>
</evidence>
<protein>
    <submittedName>
        <fullName evidence="1">Uncharacterized protein</fullName>
    </submittedName>
</protein>
<comment type="caution">
    <text evidence="1">The sequence shown here is derived from an EMBL/GenBank/DDBJ whole genome shotgun (WGS) entry which is preliminary data.</text>
</comment>
<organism evidence="1 2">
    <name type="scientific">Novipirellula rosea</name>
    <dbReference type="NCBI Taxonomy" id="1031540"/>
    <lineage>
        <taxon>Bacteria</taxon>
        <taxon>Pseudomonadati</taxon>
        <taxon>Planctomycetota</taxon>
        <taxon>Planctomycetia</taxon>
        <taxon>Pirellulales</taxon>
        <taxon>Pirellulaceae</taxon>
        <taxon>Novipirellula</taxon>
    </lineage>
</organism>
<name>A0ABP8N167_9BACT</name>
<gene>
    <name evidence="1" type="ORF">GCM10023156_34760</name>
</gene>
<dbReference type="Proteomes" id="UP001500840">
    <property type="component" value="Unassembled WGS sequence"/>
</dbReference>